<accession>A0ABS7J2Z2</accession>
<evidence type="ECO:0000259" key="4">
    <source>
        <dbReference type="PROSITE" id="PS01124"/>
    </source>
</evidence>
<dbReference type="Proteomes" id="UP000755104">
    <property type="component" value="Unassembled WGS sequence"/>
</dbReference>
<evidence type="ECO:0000313" key="5">
    <source>
        <dbReference type="EMBL" id="MBX7481705.1"/>
    </source>
</evidence>
<dbReference type="Pfam" id="PF12833">
    <property type="entry name" value="HTH_18"/>
    <property type="match status" value="1"/>
</dbReference>
<sequence length="292" mass="31973">MMTAFPSFGDWAASEGFNVISRQISRVSQSGVHFIEVDLEEASPDPATGDMTIQFCKSGSFDLESEVAGKRFNGRMIPGMACVAPPGEPLHLAGEGLSSFQVLALPQNFLADLFAEAPARLERLEPFYGRPRAFDPIADFMRGFRSDLAAGILEDRLLLDTMIFALLLRLTGGNAADDPHRSGGLASWQLRRVNEALCTPQVANLSLPEMAAIAGLSPYHFCRAFKRSTGTTPQRYRQLLVIDRARDRLARSADCVTDIALDLGYGSSQAFARAFRRETGYSPAAYREEARA</sequence>
<dbReference type="RefSeq" id="WP_221555872.1">
    <property type="nucleotide sequence ID" value="NZ_JAIGNO010000002.1"/>
</dbReference>
<dbReference type="PROSITE" id="PS01124">
    <property type="entry name" value="HTH_ARAC_FAMILY_2"/>
    <property type="match status" value="1"/>
</dbReference>
<dbReference type="InterPro" id="IPR009057">
    <property type="entry name" value="Homeodomain-like_sf"/>
</dbReference>
<organism evidence="5 6">
    <name type="scientific">Qipengyuania qiaonensis</name>
    <dbReference type="NCBI Taxonomy" id="2867240"/>
    <lineage>
        <taxon>Bacteria</taxon>
        <taxon>Pseudomonadati</taxon>
        <taxon>Pseudomonadota</taxon>
        <taxon>Alphaproteobacteria</taxon>
        <taxon>Sphingomonadales</taxon>
        <taxon>Erythrobacteraceae</taxon>
        <taxon>Qipengyuania</taxon>
    </lineage>
</organism>
<dbReference type="PANTHER" id="PTHR46796:SF14">
    <property type="entry name" value="TRANSCRIPTIONAL REGULATORY PROTEIN"/>
    <property type="match status" value="1"/>
</dbReference>
<dbReference type="SMART" id="SM00342">
    <property type="entry name" value="HTH_ARAC"/>
    <property type="match status" value="1"/>
</dbReference>
<dbReference type="EMBL" id="JAIGNO010000002">
    <property type="protein sequence ID" value="MBX7481705.1"/>
    <property type="molecule type" value="Genomic_DNA"/>
</dbReference>
<dbReference type="InterPro" id="IPR050204">
    <property type="entry name" value="AraC_XylS_family_regulators"/>
</dbReference>
<dbReference type="SUPFAM" id="SSF46689">
    <property type="entry name" value="Homeodomain-like"/>
    <property type="match status" value="2"/>
</dbReference>
<dbReference type="PRINTS" id="PR00032">
    <property type="entry name" value="HTHARAC"/>
</dbReference>
<keyword evidence="2" id="KW-0238">DNA-binding</keyword>
<protein>
    <submittedName>
        <fullName evidence="5">AraC family transcriptional regulator</fullName>
    </submittedName>
</protein>
<dbReference type="PANTHER" id="PTHR46796">
    <property type="entry name" value="HTH-TYPE TRANSCRIPTIONAL ACTIVATOR RHAS-RELATED"/>
    <property type="match status" value="1"/>
</dbReference>
<keyword evidence="6" id="KW-1185">Reference proteome</keyword>
<dbReference type="Gene3D" id="1.10.10.60">
    <property type="entry name" value="Homeodomain-like"/>
    <property type="match status" value="2"/>
</dbReference>
<comment type="caution">
    <text evidence="5">The sequence shown here is derived from an EMBL/GenBank/DDBJ whole genome shotgun (WGS) entry which is preliminary data.</text>
</comment>
<dbReference type="InterPro" id="IPR020449">
    <property type="entry name" value="Tscrpt_reg_AraC-type_HTH"/>
</dbReference>
<keyword evidence="3" id="KW-0804">Transcription</keyword>
<evidence type="ECO:0000313" key="6">
    <source>
        <dbReference type="Proteomes" id="UP000755104"/>
    </source>
</evidence>
<name>A0ABS7J2Z2_9SPHN</name>
<evidence type="ECO:0000256" key="1">
    <source>
        <dbReference type="ARBA" id="ARBA00023015"/>
    </source>
</evidence>
<reference evidence="5 6" key="1">
    <citation type="submission" date="2021-08" db="EMBL/GenBank/DDBJ databases">
        <title>Comparative Genomics Analysis of the Genus Qipengyuania Reveals Extensive Genetic Diversity and Metabolic Versatility, Including the Description of Fifteen Novel Species.</title>
        <authorList>
            <person name="Liu Y."/>
        </authorList>
    </citation>
    <scope>NUCLEOTIDE SEQUENCE [LARGE SCALE GENOMIC DNA]</scope>
    <source>
        <strain evidence="5 6">6D47A</strain>
    </source>
</reference>
<proteinExistence type="predicted"/>
<evidence type="ECO:0000256" key="2">
    <source>
        <dbReference type="ARBA" id="ARBA00023125"/>
    </source>
</evidence>
<evidence type="ECO:0000256" key="3">
    <source>
        <dbReference type="ARBA" id="ARBA00023163"/>
    </source>
</evidence>
<feature type="domain" description="HTH araC/xylS-type" evidence="4">
    <location>
        <begin position="191"/>
        <end position="289"/>
    </location>
</feature>
<keyword evidence="1" id="KW-0805">Transcription regulation</keyword>
<gene>
    <name evidence="5" type="ORF">K3174_04125</name>
</gene>
<dbReference type="InterPro" id="IPR018060">
    <property type="entry name" value="HTH_AraC"/>
</dbReference>